<keyword evidence="3" id="KW-0378">Hydrolase</keyword>
<evidence type="ECO:0000256" key="3">
    <source>
        <dbReference type="ARBA" id="ARBA00022801"/>
    </source>
</evidence>
<dbReference type="Pfam" id="PF11806">
    <property type="entry name" value="Enterochelin_N"/>
    <property type="match status" value="1"/>
</dbReference>
<dbReference type="InterPro" id="IPR050583">
    <property type="entry name" value="Mycobacterial_A85_antigen"/>
</dbReference>
<comment type="caution">
    <text evidence="7">The sequence shown here is derived from an EMBL/GenBank/DDBJ whole genome shotgun (WGS) entry which is preliminary data.</text>
</comment>
<dbReference type="InterPro" id="IPR021764">
    <property type="entry name" value="Enterochelin_esterase_N"/>
</dbReference>
<evidence type="ECO:0000256" key="1">
    <source>
        <dbReference type="ARBA" id="ARBA00004496"/>
    </source>
</evidence>
<feature type="region of interest" description="Disordered" evidence="5">
    <location>
        <begin position="1"/>
        <end position="26"/>
    </location>
</feature>
<gene>
    <name evidence="7" type="ORF">GCM10009688_11660</name>
</gene>
<proteinExistence type="inferred from homology"/>
<evidence type="ECO:0000313" key="8">
    <source>
        <dbReference type="Proteomes" id="UP001500784"/>
    </source>
</evidence>
<evidence type="ECO:0000256" key="4">
    <source>
        <dbReference type="ARBA" id="ARBA00024201"/>
    </source>
</evidence>
<protein>
    <submittedName>
        <fullName evidence="7">Esterase family protein</fullName>
    </submittedName>
</protein>
<organism evidence="7 8">
    <name type="scientific">Arthrobacter gandavensis</name>
    <dbReference type="NCBI Taxonomy" id="169960"/>
    <lineage>
        <taxon>Bacteria</taxon>
        <taxon>Bacillati</taxon>
        <taxon>Actinomycetota</taxon>
        <taxon>Actinomycetes</taxon>
        <taxon>Micrococcales</taxon>
        <taxon>Micrococcaceae</taxon>
        <taxon>Arthrobacter</taxon>
    </lineage>
</organism>
<dbReference type="InterPro" id="IPR029058">
    <property type="entry name" value="AB_hydrolase_fold"/>
</dbReference>
<name>A0ABN2P2B8_9MICC</name>
<dbReference type="InterPro" id="IPR013783">
    <property type="entry name" value="Ig-like_fold"/>
</dbReference>
<dbReference type="Proteomes" id="UP001500784">
    <property type="component" value="Unassembled WGS sequence"/>
</dbReference>
<evidence type="ECO:0000256" key="2">
    <source>
        <dbReference type="ARBA" id="ARBA00022490"/>
    </source>
</evidence>
<keyword evidence="2" id="KW-0963">Cytoplasm</keyword>
<dbReference type="Pfam" id="PF00756">
    <property type="entry name" value="Esterase"/>
    <property type="match status" value="1"/>
</dbReference>
<dbReference type="PANTHER" id="PTHR48098:SF3">
    <property type="entry name" value="IRON(III) ENTEROBACTIN ESTERASE"/>
    <property type="match status" value="1"/>
</dbReference>
<comment type="subcellular location">
    <subcellularLocation>
        <location evidence="1">Cytoplasm</location>
    </subcellularLocation>
</comment>
<evidence type="ECO:0000259" key="6">
    <source>
        <dbReference type="Pfam" id="PF11806"/>
    </source>
</evidence>
<dbReference type="EMBL" id="BAAALV010000002">
    <property type="protein sequence ID" value="GAA1908890.1"/>
    <property type="molecule type" value="Genomic_DNA"/>
</dbReference>
<keyword evidence="8" id="KW-1185">Reference proteome</keyword>
<dbReference type="InterPro" id="IPR000801">
    <property type="entry name" value="Esterase-like"/>
</dbReference>
<dbReference type="Gene3D" id="2.60.40.10">
    <property type="entry name" value="Immunoglobulins"/>
    <property type="match status" value="1"/>
</dbReference>
<dbReference type="PANTHER" id="PTHR48098">
    <property type="entry name" value="ENTEROCHELIN ESTERASE-RELATED"/>
    <property type="match status" value="1"/>
</dbReference>
<evidence type="ECO:0000256" key="5">
    <source>
        <dbReference type="SAM" id="MobiDB-lite"/>
    </source>
</evidence>
<dbReference type="RefSeq" id="WP_152225689.1">
    <property type="nucleotide sequence ID" value="NZ_BAAALV010000002.1"/>
</dbReference>
<dbReference type="SUPFAM" id="SSF53474">
    <property type="entry name" value="alpha/beta-Hydrolases"/>
    <property type="match status" value="1"/>
</dbReference>
<comment type="similarity">
    <text evidence="4">Belongs to the Fes family.</text>
</comment>
<sequence>MPTPMPTEPPATAPAFPPPREPVPQPPVPIRVLAGHFRAHWDTLSAPERQQLLADRDAWETPLIEDDPEADPGYRAVTFLYRNPAASAVVLSANAMVHPDTLGACEFEALPDGLWALSWRMPASWEASYRITAHSGPGTPPWRAATDRRSVRLAADAGGPDPRNEAQSTGMSGAATSVVRLPAVPPSPWLAAPVPSAPRGTSIMGEPSALRRLGREDTGAGSRAPAPPRVLGNFVRGLELRRVRDRRAGRLRNVWLYRPQAANSGSTPLLVLHDGQVWAKYQNLAGTLDAAIAAGIIPPLHVAMVDSVDVPTRSLELSGPTGTVDFTACDLIPELRRSLPLSPDPLRTIISGASYGGLAALWQVARYPHTAAAALAQSPSLWRYSLEQPLLTAPGRLLVRLQAGIYEPSIHEPAQALSRALVNGGVDAGFQSITGGHDWAWWHPRLIHGLAGILTG</sequence>
<reference evidence="7 8" key="1">
    <citation type="journal article" date="2019" name="Int. J. Syst. Evol. Microbiol.">
        <title>The Global Catalogue of Microorganisms (GCM) 10K type strain sequencing project: providing services to taxonomists for standard genome sequencing and annotation.</title>
        <authorList>
            <consortium name="The Broad Institute Genomics Platform"/>
            <consortium name="The Broad Institute Genome Sequencing Center for Infectious Disease"/>
            <person name="Wu L."/>
            <person name="Ma J."/>
        </authorList>
    </citation>
    <scope>NUCLEOTIDE SEQUENCE [LARGE SCALE GENOMIC DNA]</scope>
    <source>
        <strain evidence="7 8">JCM 13316</strain>
    </source>
</reference>
<dbReference type="Gene3D" id="3.40.50.1820">
    <property type="entry name" value="alpha/beta hydrolase"/>
    <property type="match status" value="1"/>
</dbReference>
<dbReference type="SUPFAM" id="SSF81296">
    <property type="entry name" value="E set domains"/>
    <property type="match status" value="1"/>
</dbReference>
<evidence type="ECO:0000313" key="7">
    <source>
        <dbReference type="EMBL" id="GAA1908890.1"/>
    </source>
</evidence>
<dbReference type="InterPro" id="IPR014756">
    <property type="entry name" value="Ig_E-set"/>
</dbReference>
<accession>A0ABN2P2B8</accession>
<feature type="domain" description="Enterochelin esterase N-terminal" evidence="6">
    <location>
        <begin position="76"/>
        <end position="189"/>
    </location>
</feature>